<dbReference type="SMART" id="SM00355">
    <property type="entry name" value="ZnF_C2H2"/>
    <property type="match status" value="8"/>
</dbReference>
<keyword evidence="7" id="KW-0805">Transcription regulation</keyword>
<evidence type="ECO:0000256" key="9">
    <source>
        <dbReference type="ARBA" id="ARBA00023163"/>
    </source>
</evidence>
<feature type="domain" description="C2H2-type" evidence="14">
    <location>
        <begin position="708"/>
        <end position="735"/>
    </location>
</feature>
<feature type="domain" description="THAP-type" evidence="15">
    <location>
        <begin position="6"/>
        <end position="90"/>
    </location>
</feature>
<evidence type="ECO:0000313" key="18">
    <source>
        <dbReference type="Proteomes" id="UP001153636"/>
    </source>
</evidence>
<keyword evidence="3 13" id="KW-0479">Metal-binding</keyword>
<dbReference type="FunFam" id="3.30.160.60:FF:000096">
    <property type="entry name" value="Zinc finger and BTB domain-containing protein 18 isoform 1"/>
    <property type="match status" value="1"/>
</dbReference>
<dbReference type="Gene3D" id="3.40.1800.20">
    <property type="match status" value="1"/>
</dbReference>
<dbReference type="SUPFAM" id="SSF57667">
    <property type="entry name" value="beta-beta-alpha zinc fingers"/>
    <property type="match status" value="3"/>
</dbReference>
<feature type="domain" description="ZAD" evidence="16">
    <location>
        <begin position="143"/>
        <end position="219"/>
    </location>
</feature>
<dbReference type="PROSITE" id="PS00028">
    <property type="entry name" value="ZINC_FINGER_C2H2_1"/>
    <property type="match status" value="6"/>
</dbReference>
<feature type="domain" description="THAP-type" evidence="15">
    <location>
        <begin position="334"/>
        <end position="417"/>
    </location>
</feature>
<protein>
    <submittedName>
        <fullName evidence="17">Uncharacterized protein</fullName>
    </submittedName>
</protein>
<dbReference type="Pfam" id="PF07776">
    <property type="entry name" value="zf-AD"/>
    <property type="match status" value="1"/>
</dbReference>
<evidence type="ECO:0000256" key="5">
    <source>
        <dbReference type="ARBA" id="ARBA00022771"/>
    </source>
</evidence>
<dbReference type="GO" id="GO:0003677">
    <property type="term" value="F:DNA binding"/>
    <property type="evidence" value="ECO:0007669"/>
    <property type="project" value="UniProtKB-UniRule"/>
</dbReference>
<evidence type="ECO:0000256" key="10">
    <source>
        <dbReference type="ARBA" id="ARBA00023242"/>
    </source>
</evidence>
<evidence type="ECO:0000313" key="17">
    <source>
        <dbReference type="EMBL" id="CAH1104214.1"/>
    </source>
</evidence>
<dbReference type="Pfam" id="PF05485">
    <property type="entry name" value="THAP"/>
    <property type="match status" value="2"/>
</dbReference>
<dbReference type="PROSITE" id="PS50157">
    <property type="entry name" value="ZINC_FINGER_C2H2_2"/>
    <property type="match status" value="6"/>
</dbReference>
<dbReference type="SMART" id="SM00868">
    <property type="entry name" value="zf-AD"/>
    <property type="match status" value="2"/>
</dbReference>
<dbReference type="FunFam" id="3.30.160.60:FF:001049">
    <property type="entry name" value="zinc finger protein 319"/>
    <property type="match status" value="1"/>
</dbReference>
<keyword evidence="6 13" id="KW-0862">Zinc</keyword>
<evidence type="ECO:0000256" key="4">
    <source>
        <dbReference type="ARBA" id="ARBA00022737"/>
    </source>
</evidence>
<evidence type="ECO:0000259" key="16">
    <source>
        <dbReference type="PROSITE" id="PS51915"/>
    </source>
</evidence>
<evidence type="ECO:0000256" key="11">
    <source>
        <dbReference type="PROSITE-ProRule" id="PRU00042"/>
    </source>
</evidence>
<feature type="binding site" evidence="13">
    <location>
        <position position="195"/>
    </location>
    <ligand>
        <name>Zn(2+)</name>
        <dbReference type="ChEBI" id="CHEBI:29105"/>
    </ligand>
</feature>
<dbReference type="Gene3D" id="3.30.160.60">
    <property type="entry name" value="Classic Zinc Finger"/>
    <property type="match status" value="5"/>
</dbReference>
<evidence type="ECO:0000259" key="14">
    <source>
        <dbReference type="PROSITE" id="PS50157"/>
    </source>
</evidence>
<feature type="domain" description="C2H2-type" evidence="14">
    <location>
        <begin position="736"/>
        <end position="763"/>
    </location>
</feature>
<dbReference type="PROSITE" id="PS51915">
    <property type="entry name" value="ZAD"/>
    <property type="match status" value="1"/>
</dbReference>
<dbReference type="AlphaFoldDB" id="A0A9P0CSC9"/>
<proteinExistence type="inferred from homology"/>
<evidence type="ECO:0000256" key="7">
    <source>
        <dbReference type="ARBA" id="ARBA00023015"/>
    </source>
</evidence>
<dbReference type="GO" id="GO:0000981">
    <property type="term" value="F:DNA-binding transcription factor activity, RNA polymerase II-specific"/>
    <property type="evidence" value="ECO:0007669"/>
    <property type="project" value="TreeGrafter"/>
</dbReference>
<feature type="binding site" evidence="13">
    <location>
        <position position="192"/>
    </location>
    <ligand>
        <name>Zn(2+)</name>
        <dbReference type="ChEBI" id="CHEBI:29105"/>
    </ligand>
</feature>
<evidence type="ECO:0000256" key="1">
    <source>
        <dbReference type="ARBA" id="ARBA00004123"/>
    </source>
</evidence>
<gene>
    <name evidence="17" type="ORF">PSYICH_LOCUS5080</name>
</gene>
<organism evidence="17 18">
    <name type="scientific">Psylliodes chrysocephalus</name>
    <dbReference type="NCBI Taxonomy" id="3402493"/>
    <lineage>
        <taxon>Eukaryota</taxon>
        <taxon>Metazoa</taxon>
        <taxon>Ecdysozoa</taxon>
        <taxon>Arthropoda</taxon>
        <taxon>Hexapoda</taxon>
        <taxon>Insecta</taxon>
        <taxon>Pterygota</taxon>
        <taxon>Neoptera</taxon>
        <taxon>Endopterygota</taxon>
        <taxon>Coleoptera</taxon>
        <taxon>Polyphaga</taxon>
        <taxon>Cucujiformia</taxon>
        <taxon>Chrysomeloidea</taxon>
        <taxon>Chrysomelidae</taxon>
        <taxon>Galerucinae</taxon>
        <taxon>Alticini</taxon>
        <taxon>Psylliodes</taxon>
    </lineage>
</organism>
<dbReference type="GO" id="GO:0008270">
    <property type="term" value="F:zinc ion binding"/>
    <property type="evidence" value="ECO:0007669"/>
    <property type="project" value="UniProtKB-UniRule"/>
</dbReference>
<dbReference type="PANTHER" id="PTHR24394">
    <property type="entry name" value="ZINC FINGER PROTEIN"/>
    <property type="match status" value="1"/>
</dbReference>
<dbReference type="OrthoDB" id="6077919at2759"/>
<dbReference type="GO" id="GO:0005634">
    <property type="term" value="C:nucleus"/>
    <property type="evidence" value="ECO:0007669"/>
    <property type="project" value="UniProtKB-SubCell"/>
</dbReference>
<dbReference type="PANTHER" id="PTHR24394:SF29">
    <property type="entry name" value="MYONEURIN"/>
    <property type="match status" value="1"/>
</dbReference>
<dbReference type="Pfam" id="PF00096">
    <property type="entry name" value="zf-C2H2"/>
    <property type="match status" value="4"/>
</dbReference>
<dbReference type="InterPro" id="IPR006612">
    <property type="entry name" value="THAP_Znf"/>
</dbReference>
<dbReference type="EMBL" id="OV651828">
    <property type="protein sequence ID" value="CAH1104214.1"/>
    <property type="molecule type" value="Genomic_DNA"/>
</dbReference>
<name>A0A9P0CSC9_9CUCU</name>
<evidence type="ECO:0000259" key="15">
    <source>
        <dbReference type="PROSITE" id="PS50950"/>
    </source>
</evidence>
<dbReference type="SMART" id="SM00980">
    <property type="entry name" value="THAP"/>
    <property type="match status" value="2"/>
</dbReference>
<feature type="binding site" evidence="13">
    <location>
        <position position="148"/>
    </location>
    <ligand>
        <name>Zn(2+)</name>
        <dbReference type="ChEBI" id="CHEBI:29105"/>
    </ligand>
</feature>
<dbReference type="SMART" id="SM00692">
    <property type="entry name" value="DM3"/>
    <property type="match status" value="2"/>
</dbReference>
<dbReference type="InterPro" id="IPR012934">
    <property type="entry name" value="Znf_AD"/>
</dbReference>
<dbReference type="FunFam" id="3.30.160.60:FF:002737">
    <property type="entry name" value="AGAP008430-PA"/>
    <property type="match status" value="1"/>
</dbReference>
<keyword evidence="18" id="KW-1185">Reference proteome</keyword>
<comment type="similarity">
    <text evidence="2">Belongs to the krueppel C2H2-type zinc-finger protein family.</text>
</comment>
<keyword evidence="4" id="KW-0677">Repeat</keyword>
<evidence type="ECO:0000256" key="8">
    <source>
        <dbReference type="ARBA" id="ARBA00023125"/>
    </source>
</evidence>
<dbReference type="PROSITE" id="PS50950">
    <property type="entry name" value="ZF_THAP"/>
    <property type="match status" value="2"/>
</dbReference>
<feature type="binding site" evidence="13">
    <location>
        <position position="145"/>
    </location>
    <ligand>
        <name>Zn(2+)</name>
        <dbReference type="ChEBI" id="CHEBI:29105"/>
    </ligand>
</feature>
<evidence type="ECO:0000256" key="12">
    <source>
        <dbReference type="PROSITE-ProRule" id="PRU00309"/>
    </source>
</evidence>
<evidence type="ECO:0000256" key="13">
    <source>
        <dbReference type="PROSITE-ProRule" id="PRU01263"/>
    </source>
</evidence>
<dbReference type="InterPro" id="IPR036236">
    <property type="entry name" value="Znf_C2H2_sf"/>
</dbReference>
<reference evidence="17" key="1">
    <citation type="submission" date="2022-01" db="EMBL/GenBank/DDBJ databases">
        <authorList>
            <person name="King R."/>
        </authorList>
    </citation>
    <scope>NUCLEOTIDE SEQUENCE</scope>
</reference>
<feature type="domain" description="C2H2-type" evidence="14">
    <location>
        <begin position="587"/>
        <end position="614"/>
    </location>
</feature>
<feature type="domain" description="C2H2-type" evidence="14">
    <location>
        <begin position="652"/>
        <end position="679"/>
    </location>
</feature>
<evidence type="ECO:0000256" key="2">
    <source>
        <dbReference type="ARBA" id="ARBA00006991"/>
    </source>
</evidence>
<evidence type="ECO:0000256" key="6">
    <source>
        <dbReference type="ARBA" id="ARBA00022833"/>
    </source>
</evidence>
<feature type="domain" description="C2H2-type" evidence="14">
    <location>
        <begin position="680"/>
        <end position="707"/>
    </location>
</feature>
<keyword evidence="10" id="KW-0539">Nucleus</keyword>
<keyword evidence="5 11" id="KW-0863">Zinc-finger</keyword>
<evidence type="ECO:0000256" key="3">
    <source>
        <dbReference type="ARBA" id="ARBA00022723"/>
    </source>
</evidence>
<feature type="domain" description="C2H2-type" evidence="14">
    <location>
        <begin position="615"/>
        <end position="642"/>
    </location>
</feature>
<keyword evidence="8 12" id="KW-0238">DNA-binding</keyword>
<accession>A0A9P0CSC9</accession>
<dbReference type="InterPro" id="IPR013087">
    <property type="entry name" value="Znf_C2H2_type"/>
</dbReference>
<keyword evidence="9" id="KW-0804">Transcription</keyword>
<dbReference type="FunFam" id="3.30.160.60:FF:000110">
    <property type="entry name" value="Zinc finger protein-like"/>
    <property type="match status" value="1"/>
</dbReference>
<dbReference type="FunFam" id="3.30.160.60:FF:001289">
    <property type="entry name" value="Zinc finger protein 574"/>
    <property type="match status" value="1"/>
</dbReference>
<dbReference type="SUPFAM" id="SSF57716">
    <property type="entry name" value="Glucocorticoid receptor-like (DNA-binding domain)"/>
    <property type="match status" value="3"/>
</dbReference>
<dbReference type="Proteomes" id="UP001153636">
    <property type="component" value="Chromosome 16"/>
</dbReference>
<comment type="subcellular location">
    <subcellularLocation>
        <location evidence="1">Nucleus</location>
    </subcellularLocation>
</comment>
<sequence length="767" mass="88569">MDIYKKGRSICAAKNCKNAYSNCSYGFFRFPSDESRAERWAIAAGREDLISSRATLHISHRLCGAHFEKKMFTFNETRNRLLAQAVPTLFPCLEGSSSSVVQEHSYSNFLNLEHSGGAVEVASEVTETQRLQNYLISPDALDQVCRLCLKENCTSNIFVGTLAKNGKKYIDLISALSVVKVQENDGFPSKICNTCANKLYDFYMYKQQIETTQILLCIALGKVMVQPAKPSKSSEYSLEIKNKNLNIKNEIITIDDDDDEDNKINFGNKDASSSVEKENVQEINLNKNPNKIDRQTILIVSKNNTGGSMLNNVLSNKETQNIEDGNNFVMKCWKKNYKCISCNSNLNTHPELKFYSFPLDPKRCNDWKRALKLAKIDPLSPITLHKNVHLCNRHFTPSMFCGKLKNKLRKTAVPIDFTEDSRSKLKVTVKTENEDHISDINEDINSNDLVDNESLHLSDDYNDDDVPIAISDHSYSNKIIKTENKEKEVIKEKEVKKVKVKEVKKKKSESTRFQCISFDEKGNKIYTCCFCSEKFEDRLMYKRHKFKEYRKRRAKPKTRITCSMCGKLVSRDRIKAHMVLHGKEKPYVCDVCGKRYRSSSNLHDHRLTHKESKSKVCEICGKSFYYACQLRVHLQKHNTMRRSNNLIKSKKTECDFCHKKFRCPSHLIIHMRTHTGERPFKCQYCSKDFKQQCQLVYHELLHTGVKAYECSFCGKKFTLNGNLQQHIRTHTGDRPHQCDLCDKRFYTSSAVRKHKKIHENNLGFKPF</sequence>